<evidence type="ECO:0000256" key="8">
    <source>
        <dbReference type="SAM" id="Coils"/>
    </source>
</evidence>
<dbReference type="PANTHER" id="PTHR32089">
    <property type="entry name" value="METHYL-ACCEPTING CHEMOTAXIS PROTEIN MCPB"/>
    <property type="match status" value="1"/>
</dbReference>
<evidence type="ECO:0000313" key="13">
    <source>
        <dbReference type="EMBL" id="MFG6443203.1"/>
    </source>
</evidence>
<feature type="compositionally biased region" description="Basic and acidic residues" evidence="9">
    <location>
        <begin position="1"/>
        <end position="13"/>
    </location>
</feature>
<protein>
    <submittedName>
        <fullName evidence="13">Methyl-accepting chemotaxis protein</fullName>
    </submittedName>
</protein>
<feature type="coiled-coil region" evidence="8">
    <location>
        <begin position="432"/>
        <end position="469"/>
    </location>
</feature>
<keyword evidence="5 7" id="KW-0807">Transducer</keyword>
<dbReference type="PROSITE" id="PS50111">
    <property type="entry name" value="CHEMOTAXIS_TRANSDUC_2"/>
    <property type="match status" value="1"/>
</dbReference>
<evidence type="ECO:0000259" key="11">
    <source>
        <dbReference type="PROSITE" id="PS50111"/>
    </source>
</evidence>
<sequence length="790" mass="82919">MSLLDKIRGKSEADESSLAAPAEAADTTFDSRGAGFDGTRPADSTLAGVEMPRPETLVRAEPASIISQAVPTEPGPNSEFAASTINFAPSTQAADPTLLAAPPAALSASAKLADLFGRHRQRVLTGLVALGLLGTAASVSLVLVSSNRSAAQVRAAGQALMHSQRMAKSVSAALVGNQAAFAELRESVSTLSTVVGSLRTGEGDLAIAPAAVQPTLEQLKPLVERAEKNGKIVQGQEKILTQVGSALRAINRQSSDLLESAEAVSSQALQIGASAGEVSAVGQLVMLTQRIGKSANEFLTQEGVSPEAVFLLGKDLNSFKLVTEALINGSPELRLNAARDAQLKERLQTLLKQYEQTRTQASAILSNLQGLVSAREAQTAILGDSEPLRKGLEQAAAELEKSGGAGWGLGLTLIASLMALVAGAVGFLRLYLADQAGRAELAEAQRREAEAQEQEAKRVNDANQAAILRLMNELSSVAEGDLTQQATVTEDITGAIADSVNYTVEELRNLVGQVQATAARVTDTTGAVDQTSTDLLAASKEQLHEIRATGEAVLGMASRITEVSAQAQTTAEVARKSREVAEQGLSAMQNNIAGMNTIRDSIQETSKRIKRLGESSQEIGEITELISDITEQTNVLALNAAIQAASAGEAGRGFSVVAEEVQRLAERSGDATRRIAALVKTIQTDTHDAVAAMERSTRGVVEGTQLSDAAGRALEDIDNVSRQLDGLIVRISSQAQQEAMHANEVASNIQHIFAVTEQTSEGTRSTAQMVHELSRSAEALRTSVARFKVA</sequence>
<dbReference type="EMBL" id="JBIGHW010000017">
    <property type="protein sequence ID" value="MFG6443203.1"/>
    <property type="molecule type" value="Genomic_DNA"/>
</dbReference>
<dbReference type="RefSeq" id="WP_394401464.1">
    <property type="nucleotide sequence ID" value="NZ_JBIGHW010000017.1"/>
</dbReference>
<dbReference type="Gene3D" id="1.10.287.950">
    <property type="entry name" value="Methyl-accepting chemotaxis protein"/>
    <property type="match status" value="1"/>
</dbReference>
<comment type="subcellular location">
    <subcellularLocation>
        <location evidence="1">Membrane</location>
        <topology evidence="1">Multi-pass membrane protein</topology>
    </subcellularLocation>
</comment>
<evidence type="ECO:0000256" key="2">
    <source>
        <dbReference type="ARBA" id="ARBA00022692"/>
    </source>
</evidence>
<reference evidence="13 14" key="1">
    <citation type="submission" date="2024-08" db="EMBL/GenBank/DDBJ databases">
        <authorList>
            <person name="Lu H."/>
        </authorList>
    </citation>
    <scope>NUCLEOTIDE SEQUENCE [LARGE SCALE GENOMIC DNA]</scope>
    <source>
        <strain evidence="13 14">LKC17W</strain>
    </source>
</reference>
<evidence type="ECO:0000256" key="5">
    <source>
        <dbReference type="ARBA" id="ARBA00023224"/>
    </source>
</evidence>
<evidence type="ECO:0000256" key="9">
    <source>
        <dbReference type="SAM" id="MobiDB-lite"/>
    </source>
</evidence>
<keyword evidence="3 10" id="KW-1133">Transmembrane helix</keyword>
<feature type="transmembrane region" description="Helical" evidence="10">
    <location>
        <begin position="123"/>
        <end position="144"/>
    </location>
</feature>
<evidence type="ECO:0000256" key="7">
    <source>
        <dbReference type="PROSITE-ProRule" id="PRU00284"/>
    </source>
</evidence>
<keyword evidence="2 10" id="KW-0812">Transmembrane</keyword>
<dbReference type="PANTHER" id="PTHR32089:SF119">
    <property type="entry name" value="METHYL-ACCEPTING CHEMOTAXIS PROTEIN CTPL"/>
    <property type="match status" value="1"/>
</dbReference>
<gene>
    <name evidence="13" type="ORF">ACG0Z3_21135</name>
</gene>
<dbReference type="InterPro" id="IPR029095">
    <property type="entry name" value="NarX-like_N"/>
</dbReference>
<keyword evidence="4 10" id="KW-0472">Membrane</keyword>
<feature type="transmembrane region" description="Helical" evidence="10">
    <location>
        <begin position="407"/>
        <end position="432"/>
    </location>
</feature>
<keyword evidence="14" id="KW-1185">Reference proteome</keyword>
<feature type="domain" description="Methyl-accepting transducer" evidence="11">
    <location>
        <begin position="517"/>
        <end position="753"/>
    </location>
</feature>
<name>A0ABW7FPC9_9BURK</name>
<evidence type="ECO:0000256" key="1">
    <source>
        <dbReference type="ARBA" id="ARBA00004141"/>
    </source>
</evidence>
<evidence type="ECO:0000256" key="10">
    <source>
        <dbReference type="SAM" id="Phobius"/>
    </source>
</evidence>
<dbReference type="InterPro" id="IPR003660">
    <property type="entry name" value="HAMP_dom"/>
</dbReference>
<accession>A0ABW7FPC9</accession>
<dbReference type="Proteomes" id="UP001606301">
    <property type="component" value="Unassembled WGS sequence"/>
</dbReference>
<evidence type="ECO:0000256" key="3">
    <source>
        <dbReference type="ARBA" id="ARBA00022989"/>
    </source>
</evidence>
<evidence type="ECO:0000256" key="4">
    <source>
        <dbReference type="ARBA" id="ARBA00023136"/>
    </source>
</evidence>
<keyword evidence="8" id="KW-0175">Coiled coil</keyword>
<organism evidence="13 14">
    <name type="scientific">Pelomonas margarita</name>
    <dbReference type="NCBI Taxonomy" id="3299031"/>
    <lineage>
        <taxon>Bacteria</taxon>
        <taxon>Pseudomonadati</taxon>
        <taxon>Pseudomonadota</taxon>
        <taxon>Betaproteobacteria</taxon>
        <taxon>Burkholderiales</taxon>
        <taxon>Sphaerotilaceae</taxon>
        <taxon>Roseateles</taxon>
    </lineage>
</organism>
<evidence type="ECO:0000313" key="14">
    <source>
        <dbReference type="Proteomes" id="UP001606301"/>
    </source>
</evidence>
<dbReference type="PROSITE" id="PS50885">
    <property type="entry name" value="HAMP"/>
    <property type="match status" value="1"/>
</dbReference>
<dbReference type="Pfam" id="PF00015">
    <property type="entry name" value="MCPsignal"/>
    <property type="match status" value="1"/>
</dbReference>
<dbReference type="Pfam" id="PF13675">
    <property type="entry name" value="PilJ"/>
    <property type="match status" value="1"/>
</dbReference>
<dbReference type="SMART" id="SM00283">
    <property type="entry name" value="MA"/>
    <property type="match status" value="1"/>
</dbReference>
<dbReference type="SUPFAM" id="SSF58104">
    <property type="entry name" value="Methyl-accepting chemotaxis protein (MCP) signaling domain"/>
    <property type="match status" value="1"/>
</dbReference>
<dbReference type="InterPro" id="IPR004089">
    <property type="entry name" value="MCPsignal_dom"/>
</dbReference>
<evidence type="ECO:0000259" key="12">
    <source>
        <dbReference type="PROSITE" id="PS50885"/>
    </source>
</evidence>
<proteinExistence type="inferred from homology"/>
<evidence type="ECO:0000256" key="6">
    <source>
        <dbReference type="ARBA" id="ARBA00029447"/>
    </source>
</evidence>
<feature type="domain" description="HAMP" evidence="12">
    <location>
        <begin position="464"/>
        <end position="512"/>
    </location>
</feature>
<comment type="caution">
    <text evidence="13">The sequence shown here is derived from an EMBL/GenBank/DDBJ whole genome shotgun (WGS) entry which is preliminary data.</text>
</comment>
<comment type="similarity">
    <text evidence="6">Belongs to the methyl-accepting chemotaxis (MCP) protein family.</text>
</comment>
<dbReference type="CDD" id="cd11386">
    <property type="entry name" value="MCP_signal"/>
    <property type="match status" value="1"/>
</dbReference>
<feature type="region of interest" description="Disordered" evidence="9">
    <location>
        <begin position="1"/>
        <end position="54"/>
    </location>
</feature>